<evidence type="ECO:0000313" key="3">
    <source>
        <dbReference type="EMBL" id="MBB6180003.1"/>
    </source>
</evidence>
<comment type="caution">
    <text evidence="3">The sequence shown here is derived from an EMBL/GenBank/DDBJ whole genome shotgun (WGS) entry which is preliminary data.</text>
</comment>
<dbReference type="Pfam" id="PF08327">
    <property type="entry name" value="AHSA1"/>
    <property type="match status" value="1"/>
</dbReference>
<gene>
    <name evidence="3" type="ORF">HNQ75_001978</name>
</gene>
<evidence type="ECO:0000256" key="1">
    <source>
        <dbReference type="ARBA" id="ARBA00006817"/>
    </source>
</evidence>
<organism evidence="3 4">
    <name type="scientific">Pseudorhizobium flavum</name>
    <dbReference type="NCBI Taxonomy" id="1335061"/>
    <lineage>
        <taxon>Bacteria</taxon>
        <taxon>Pseudomonadati</taxon>
        <taxon>Pseudomonadota</taxon>
        <taxon>Alphaproteobacteria</taxon>
        <taxon>Hyphomicrobiales</taxon>
        <taxon>Rhizobiaceae</taxon>
        <taxon>Rhizobium/Agrobacterium group</taxon>
        <taxon>Pseudorhizobium</taxon>
    </lineage>
</organism>
<feature type="domain" description="Activator of Hsp90 ATPase homologue 1/2-like C-terminal" evidence="2">
    <location>
        <begin position="19"/>
        <end position="132"/>
    </location>
</feature>
<dbReference type="Gene3D" id="3.30.530.20">
    <property type="match status" value="1"/>
</dbReference>
<sequence length="136" mass="15942">MNSMSVDTLSVVVERDLPYPPEKIWRALTQPHLIEEWLMKGDFQPEMGHRFSLRADWGSVNCEVRAIEPGKALSYTWDTKDLRSIVTWTLFPSETGTRLRMEQTGFKPEQQPYYRGAHAGWPKFLDAMERVLRERN</sequence>
<dbReference type="InterPro" id="IPR013538">
    <property type="entry name" value="ASHA1/2-like_C"/>
</dbReference>
<accession>A0A7X0DCK7</accession>
<reference evidence="3 4" key="1">
    <citation type="submission" date="2020-08" db="EMBL/GenBank/DDBJ databases">
        <title>Genomic Encyclopedia of Type Strains, Phase IV (KMG-IV): sequencing the most valuable type-strain genomes for metagenomic binning, comparative biology and taxonomic classification.</title>
        <authorList>
            <person name="Goeker M."/>
        </authorList>
    </citation>
    <scope>NUCLEOTIDE SEQUENCE [LARGE SCALE GENOMIC DNA]</scope>
    <source>
        <strain evidence="3 4">DSM 102134</strain>
    </source>
</reference>
<dbReference type="AlphaFoldDB" id="A0A7X0DCK7"/>
<dbReference type="Proteomes" id="UP000535501">
    <property type="component" value="Unassembled WGS sequence"/>
</dbReference>
<keyword evidence="4" id="KW-1185">Reference proteome</keyword>
<evidence type="ECO:0000313" key="4">
    <source>
        <dbReference type="Proteomes" id="UP000535501"/>
    </source>
</evidence>
<protein>
    <submittedName>
        <fullName evidence="3">Uncharacterized protein YndB with AHSA1/START domain</fullName>
    </submittedName>
</protein>
<dbReference type="CDD" id="cd07814">
    <property type="entry name" value="SRPBCC_CalC_Aha1-like"/>
    <property type="match status" value="1"/>
</dbReference>
<evidence type="ECO:0000259" key="2">
    <source>
        <dbReference type="Pfam" id="PF08327"/>
    </source>
</evidence>
<proteinExistence type="inferred from homology"/>
<dbReference type="EMBL" id="JACHEJ010000004">
    <property type="protein sequence ID" value="MBB6180003.1"/>
    <property type="molecule type" value="Genomic_DNA"/>
</dbReference>
<name>A0A7X0DCK7_9HYPH</name>
<dbReference type="RefSeq" id="WP_077548691.1">
    <property type="nucleotide sequence ID" value="NZ_JACHEJ010000004.1"/>
</dbReference>
<dbReference type="InterPro" id="IPR023393">
    <property type="entry name" value="START-like_dom_sf"/>
</dbReference>
<comment type="similarity">
    <text evidence="1">Belongs to the AHA1 family.</text>
</comment>
<dbReference type="SUPFAM" id="SSF55961">
    <property type="entry name" value="Bet v1-like"/>
    <property type="match status" value="1"/>
</dbReference>